<dbReference type="EMBL" id="JAUEPN010000013">
    <property type="protein sequence ID" value="KAK3290495.1"/>
    <property type="molecule type" value="Genomic_DNA"/>
</dbReference>
<feature type="compositionally biased region" description="Basic and acidic residues" evidence="1">
    <location>
        <begin position="90"/>
        <end position="104"/>
    </location>
</feature>
<name>A0AAE0LMN0_9PEZI</name>
<dbReference type="GeneID" id="87842453"/>
<keyword evidence="3" id="KW-1185">Reference proteome</keyword>
<feature type="compositionally biased region" description="Low complexity" evidence="1">
    <location>
        <begin position="159"/>
        <end position="173"/>
    </location>
</feature>
<organism evidence="2 3">
    <name type="scientific">Chaetomium fimeti</name>
    <dbReference type="NCBI Taxonomy" id="1854472"/>
    <lineage>
        <taxon>Eukaryota</taxon>
        <taxon>Fungi</taxon>
        <taxon>Dikarya</taxon>
        <taxon>Ascomycota</taxon>
        <taxon>Pezizomycotina</taxon>
        <taxon>Sordariomycetes</taxon>
        <taxon>Sordariomycetidae</taxon>
        <taxon>Sordariales</taxon>
        <taxon>Chaetomiaceae</taxon>
        <taxon>Chaetomium</taxon>
    </lineage>
</organism>
<evidence type="ECO:0000256" key="1">
    <source>
        <dbReference type="SAM" id="MobiDB-lite"/>
    </source>
</evidence>
<feature type="compositionally biased region" description="Basic and acidic residues" evidence="1">
    <location>
        <begin position="174"/>
        <end position="186"/>
    </location>
</feature>
<evidence type="ECO:0000313" key="2">
    <source>
        <dbReference type="EMBL" id="KAK3290495.1"/>
    </source>
</evidence>
<accession>A0AAE0LMN0</accession>
<feature type="region of interest" description="Disordered" evidence="1">
    <location>
        <begin position="1"/>
        <end position="331"/>
    </location>
</feature>
<evidence type="ECO:0000313" key="3">
    <source>
        <dbReference type="Proteomes" id="UP001278766"/>
    </source>
</evidence>
<proteinExistence type="predicted"/>
<gene>
    <name evidence="2" type="ORF">B0H64DRAFT_421034</name>
</gene>
<dbReference type="AlphaFoldDB" id="A0AAE0LMN0"/>
<dbReference type="Proteomes" id="UP001278766">
    <property type="component" value="Unassembled WGS sequence"/>
</dbReference>
<reference evidence="2" key="1">
    <citation type="journal article" date="2023" name="Mol. Phylogenet. Evol.">
        <title>Genome-scale phylogeny and comparative genomics of the fungal order Sordariales.</title>
        <authorList>
            <person name="Hensen N."/>
            <person name="Bonometti L."/>
            <person name="Westerberg I."/>
            <person name="Brannstrom I.O."/>
            <person name="Guillou S."/>
            <person name="Cros-Aarteil S."/>
            <person name="Calhoun S."/>
            <person name="Haridas S."/>
            <person name="Kuo A."/>
            <person name="Mondo S."/>
            <person name="Pangilinan J."/>
            <person name="Riley R."/>
            <person name="LaButti K."/>
            <person name="Andreopoulos B."/>
            <person name="Lipzen A."/>
            <person name="Chen C."/>
            <person name="Yan M."/>
            <person name="Daum C."/>
            <person name="Ng V."/>
            <person name="Clum A."/>
            <person name="Steindorff A."/>
            <person name="Ohm R.A."/>
            <person name="Martin F."/>
            <person name="Silar P."/>
            <person name="Natvig D.O."/>
            <person name="Lalanne C."/>
            <person name="Gautier V."/>
            <person name="Ament-Velasquez S.L."/>
            <person name="Kruys A."/>
            <person name="Hutchinson M.I."/>
            <person name="Powell A.J."/>
            <person name="Barry K."/>
            <person name="Miller A.N."/>
            <person name="Grigoriev I.V."/>
            <person name="Debuchy R."/>
            <person name="Gladieux P."/>
            <person name="Hiltunen Thoren M."/>
            <person name="Johannesson H."/>
        </authorList>
    </citation>
    <scope>NUCLEOTIDE SEQUENCE</scope>
    <source>
        <strain evidence="2">CBS 168.71</strain>
    </source>
</reference>
<feature type="compositionally biased region" description="Low complexity" evidence="1">
    <location>
        <begin position="142"/>
        <end position="152"/>
    </location>
</feature>
<feature type="compositionally biased region" description="Basic and acidic residues" evidence="1">
    <location>
        <begin position="248"/>
        <end position="266"/>
    </location>
</feature>
<reference evidence="2" key="2">
    <citation type="submission" date="2023-06" db="EMBL/GenBank/DDBJ databases">
        <authorList>
            <consortium name="Lawrence Berkeley National Laboratory"/>
            <person name="Haridas S."/>
            <person name="Hensen N."/>
            <person name="Bonometti L."/>
            <person name="Westerberg I."/>
            <person name="Brannstrom I.O."/>
            <person name="Guillou S."/>
            <person name="Cros-Aarteil S."/>
            <person name="Calhoun S."/>
            <person name="Kuo A."/>
            <person name="Mondo S."/>
            <person name="Pangilinan J."/>
            <person name="Riley R."/>
            <person name="Labutti K."/>
            <person name="Andreopoulos B."/>
            <person name="Lipzen A."/>
            <person name="Chen C."/>
            <person name="Yanf M."/>
            <person name="Daum C."/>
            <person name="Ng V."/>
            <person name="Clum A."/>
            <person name="Steindorff A."/>
            <person name="Ohm R."/>
            <person name="Martin F."/>
            <person name="Silar P."/>
            <person name="Natvig D."/>
            <person name="Lalanne C."/>
            <person name="Gautier V."/>
            <person name="Ament-Velasquez S.L."/>
            <person name="Kruys A."/>
            <person name="Hutchinson M.I."/>
            <person name="Powell A.J."/>
            <person name="Barry K."/>
            <person name="Miller A.N."/>
            <person name="Grigoriev I.V."/>
            <person name="Debuchy R."/>
            <person name="Gladieux P."/>
            <person name="Thoren M.H."/>
            <person name="Johannesson H."/>
        </authorList>
    </citation>
    <scope>NUCLEOTIDE SEQUENCE</scope>
    <source>
        <strain evidence="2">CBS 168.71</strain>
    </source>
</reference>
<dbReference type="RefSeq" id="XP_062654009.1">
    <property type="nucleotide sequence ID" value="XM_062805505.1"/>
</dbReference>
<feature type="compositionally biased region" description="Basic and acidic residues" evidence="1">
    <location>
        <begin position="219"/>
        <end position="231"/>
    </location>
</feature>
<protein>
    <submittedName>
        <fullName evidence="2">Uncharacterized protein</fullName>
    </submittedName>
</protein>
<sequence>MPSATPQPQLKKKASFRDRLKAWQKPPQPLEIVTEESKPRFVYEPTHAAADFSRLAVSPLSPVKPRLSPATTHTPPERDTPTSPRSGQPRPRDKGEPRDHESTRRHSRPSVNRHSYTLVEDPFQASNAAAHVPVNPQPVEWSPGAAAASAKGGPPPTQSSPQPLSDFELFLARAEAEDRERRDRVLRSISQRSAAYTASRIRPDPHRQFAAAGSSAAERTVRRPAEKDESLAQRNTKTRHVHAPSGKTEAEQQQPRKLEQRQERDHRGHARQSSWAASYTADGSAREKGPAALSPTREIRPLPEPPLPVRADGAGEDMHQPPAPRTLRRQASITQRIVQYIRPPKTGARPIQTLVE</sequence>
<comment type="caution">
    <text evidence="2">The sequence shown here is derived from an EMBL/GenBank/DDBJ whole genome shotgun (WGS) entry which is preliminary data.</text>
</comment>